<dbReference type="Proteomes" id="UP000054010">
    <property type="component" value="Unassembled WGS sequence"/>
</dbReference>
<comment type="caution">
    <text evidence="3">The sequence shown here is derived from an EMBL/GenBank/DDBJ whole genome shotgun (WGS) entry which is preliminary data.</text>
</comment>
<dbReference type="InterPro" id="IPR011049">
    <property type="entry name" value="Serralysin-like_metalloprot_C"/>
</dbReference>
<keyword evidence="4" id="KW-1185">Reference proteome</keyword>
<proteinExistence type="predicted"/>
<gene>
    <name evidence="3" type="ORF">OSCT_2562</name>
</gene>
<protein>
    <recommendedName>
        <fullName evidence="5">Hemolysin-type calcium-binding region</fullName>
    </recommendedName>
</protein>
<dbReference type="InterPro" id="IPR050557">
    <property type="entry name" value="RTX_toxin/Mannuronan_C5-epim"/>
</dbReference>
<reference evidence="3 4" key="1">
    <citation type="journal article" date="2011" name="J. Bacteriol.">
        <title>Draft genome sequence of the anoxygenic filamentous phototrophic bacterium Oscillochloris trichoides subsp. DG-6.</title>
        <authorList>
            <person name="Kuznetsov B.B."/>
            <person name="Ivanovsky R.N."/>
            <person name="Keppen O.I."/>
            <person name="Sukhacheva M.V."/>
            <person name="Bumazhkin B.K."/>
            <person name="Patutina E.O."/>
            <person name="Beletsky A.V."/>
            <person name="Mardanov A.V."/>
            <person name="Baslerov R.V."/>
            <person name="Panteleeva A.N."/>
            <person name="Kolganova T.V."/>
            <person name="Ravin N.V."/>
            <person name="Skryabin K.G."/>
        </authorList>
    </citation>
    <scope>NUCLEOTIDE SEQUENCE [LARGE SCALE GENOMIC DNA]</scope>
    <source>
        <strain evidence="3 4">DG-6</strain>
    </source>
</reference>
<accession>E1IGW1</accession>
<organism evidence="3 4">
    <name type="scientific">Oscillochloris trichoides DG-6</name>
    <dbReference type="NCBI Taxonomy" id="765420"/>
    <lineage>
        <taxon>Bacteria</taxon>
        <taxon>Bacillati</taxon>
        <taxon>Chloroflexota</taxon>
        <taxon>Chloroflexia</taxon>
        <taxon>Chloroflexales</taxon>
        <taxon>Chloroflexineae</taxon>
        <taxon>Oscillochloridaceae</taxon>
        <taxon>Oscillochloris</taxon>
    </lineage>
</organism>
<keyword evidence="2" id="KW-0964">Secreted</keyword>
<sequence length="128" mass="12450">MKPSHLIPLGLIILLGLVISQIYFASAANNTIPATNLDAQSQSVGVEDLAPEACRGMGLSSMISGSGTITGTSGNDLILGGTGADVIDGGGGDDCLVGGAGDDTLIGGEGSDVCLGGSGNDLIDPSCE</sequence>
<dbReference type="PRINTS" id="PR00313">
    <property type="entry name" value="CABNDNGRPT"/>
</dbReference>
<dbReference type="InterPro" id="IPR018511">
    <property type="entry name" value="Hemolysin-typ_Ca-bd_CS"/>
</dbReference>
<dbReference type="GO" id="GO:0005509">
    <property type="term" value="F:calcium ion binding"/>
    <property type="evidence" value="ECO:0007669"/>
    <property type="project" value="InterPro"/>
</dbReference>
<dbReference type="InterPro" id="IPR001343">
    <property type="entry name" value="Hemolysn_Ca-bd"/>
</dbReference>
<dbReference type="AlphaFoldDB" id="E1IGW1"/>
<dbReference type="GO" id="GO:0005576">
    <property type="term" value="C:extracellular region"/>
    <property type="evidence" value="ECO:0007669"/>
    <property type="project" value="UniProtKB-SubCell"/>
</dbReference>
<dbReference type="PANTHER" id="PTHR38340">
    <property type="entry name" value="S-LAYER PROTEIN"/>
    <property type="match status" value="1"/>
</dbReference>
<comment type="subcellular location">
    <subcellularLocation>
        <location evidence="1">Secreted</location>
    </subcellularLocation>
</comment>
<name>E1IGW1_9CHLR</name>
<dbReference type="STRING" id="765420.OSCT_2562"/>
<dbReference type="EMBL" id="ADVR01000112">
    <property type="protein sequence ID" value="EFO79436.1"/>
    <property type="molecule type" value="Genomic_DNA"/>
</dbReference>
<dbReference type="PROSITE" id="PS00330">
    <property type="entry name" value="HEMOLYSIN_CALCIUM"/>
    <property type="match status" value="3"/>
</dbReference>
<evidence type="ECO:0000256" key="1">
    <source>
        <dbReference type="ARBA" id="ARBA00004613"/>
    </source>
</evidence>
<dbReference type="HOGENOM" id="CLU_1871098_0_0_0"/>
<dbReference type="eggNOG" id="COG2931">
    <property type="taxonomic scope" value="Bacteria"/>
</dbReference>
<dbReference type="SUPFAM" id="SSF51120">
    <property type="entry name" value="beta-Roll"/>
    <property type="match status" value="1"/>
</dbReference>
<dbReference type="Gene3D" id="2.150.10.10">
    <property type="entry name" value="Serralysin-like metalloprotease, C-terminal"/>
    <property type="match status" value="1"/>
</dbReference>
<evidence type="ECO:0000256" key="2">
    <source>
        <dbReference type="ARBA" id="ARBA00022525"/>
    </source>
</evidence>
<dbReference type="PANTHER" id="PTHR38340:SF1">
    <property type="entry name" value="S-LAYER PROTEIN"/>
    <property type="match status" value="1"/>
</dbReference>
<dbReference type="Pfam" id="PF00353">
    <property type="entry name" value="HemolysinCabind"/>
    <property type="match status" value="1"/>
</dbReference>
<evidence type="ECO:0008006" key="5">
    <source>
        <dbReference type="Google" id="ProtNLM"/>
    </source>
</evidence>
<evidence type="ECO:0000313" key="4">
    <source>
        <dbReference type="Proteomes" id="UP000054010"/>
    </source>
</evidence>
<evidence type="ECO:0000313" key="3">
    <source>
        <dbReference type="EMBL" id="EFO79436.1"/>
    </source>
</evidence>